<dbReference type="InterPro" id="IPR050585">
    <property type="entry name" value="Xaa-Pro_dipeptidyl-ppase/CocE"/>
</dbReference>
<dbReference type="SUPFAM" id="SSF53474">
    <property type="entry name" value="alpha/beta-Hydrolases"/>
    <property type="match status" value="1"/>
</dbReference>
<evidence type="ECO:0000313" key="3">
    <source>
        <dbReference type="EMBL" id="CAB4961290.1"/>
    </source>
</evidence>
<evidence type="ECO:0000259" key="2">
    <source>
        <dbReference type="SMART" id="SM00939"/>
    </source>
</evidence>
<accession>A0A6J7KZU9</accession>
<organism evidence="3">
    <name type="scientific">freshwater metagenome</name>
    <dbReference type="NCBI Taxonomy" id="449393"/>
    <lineage>
        <taxon>unclassified sequences</taxon>
        <taxon>metagenomes</taxon>
        <taxon>ecological metagenomes</taxon>
    </lineage>
</organism>
<dbReference type="Gene3D" id="3.40.50.1820">
    <property type="entry name" value="alpha/beta hydrolase"/>
    <property type="match status" value="2"/>
</dbReference>
<dbReference type="EMBL" id="CAFBNE010000078">
    <property type="protein sequence ID" value="CAB4961290.1"/>
    <property type="molecule type" value="Genomic_DNA"/>
</dbReference>
<dbReference type="Pfam" id="PF08530">
    <property type="entry name" value="PepX_C"/>
    <property type="match status" value="1"/>
</dbReference>
<dbReference type="InterPro" id="IPR008979">
    <property type="entry name" value="Galactose-bd-like_sf"/>
</dbReference>
<proteinExistence type="predicted"/>
<dbReference type="PANTHER" id="PTHR43056:SF10">
    <property type="entry name" value="COCE_NOND FAMILY, PUTATIVE (AFU_ORTHOLOGUE AFUA_7G00600)-RELATED"/>
    <property type="match status" value="1"/>
</dbReference>
<evidence type="ECO:0000256" key="1">
    <source>
        <dbReference type="ARBA" id="ARBA00022801"/>
    </source>
</evidence>
<dbReference type="InterPro" id="IPR029058">
    <property type="entry name" value="AB_hydrolase_fold"/>
</dbReference>
<protein>
    <submittedName>
        <fullName evidence="3">Unannotated protein</fullName>
    </submittedName>
</protein>
<dbReference type="NCBIfam" id="TIGR00976">
    <property type="entry name" value="CocE_NonD"/>
    <property type="match status" value="1"/>
</dbReference>
<sequence>MIEAPFIGRLERDVQVPMRDGITLSVDIYYPLDTATPLPTLLAMSPYGKNAQRMILPAPVEARVTDLCAEAGWTNDIVDAGYIHVIADVRGSGSSGGTFYSMYSEQESQDGYDLVEWIAAQSWSDSNVGMLGISYFGTVQLVVAASRPPHLKAIAPLEATVDPYLACYHGGVLDGFYSELPHGGMTNNTGSGMDLADAKSWSLSYREDEELQDALDSALSNPDIRQYNMFRSILESPRRNTIFFDNLLNPYADSPMWWHPKLEDIEIPVLCGCAWYPDCGPKFVRGPGQIWERVKGPKKMIMAPAGWLERPFHQYHRDVLRWFDYWMKGIDNGVLDEAPVRLWLNGSETEIEAEDWPLPNTEWTNLYLGTHRRLLNQPSRFEQIEPDGYVQPPPLSTRQLSEVIYSTGPQPQDLTVIGPVALHLFAGLNHDDGWFKATLLDILPSGQEVEISHGHLRATHQALDPERSRDWLPVHPHTRDSVVPSVKDEILEYSIEIYPIAHVFLKGHELAIRISSGDLPGLGFSFHLMPSRTITYTIYRDAQRPSRLVLPVIPREAGLMRRP</sequence>
<dbReference type="PANTHER" id="PTHR43056">
    <property type="entry name" value="PEPTIDASE S9 PROLYL OLIGOPEPTIDASE"/>
    <property type="match status" value="1"/>
</dbReference>
<dbReference type="AlphaFoldDB" id="A0A6J7KZU9"/>
<reference evidence="3" key="1">
    <citation type="submission" date="2020-05" db="EMBL/GenBank/DDBJ databases">
        <authorList>
            <person name="Chiriac C."/>
            <person name="Salcher M."/>
            <person name="Ghai R."/>
            <person name="Kavagutti S V."/>
        </authorList>
    </citation>
    <scope>NUCLEOTIDE SEQUENCE</scope>
</reference>
<feature type="domain" description="Xaa-Pro dipeptidyl-peptidase C-terminal" evidence="2">
    <location>
        <begin position="320"/>
        <end position="549"/>
    </location>
</feature>
<dbReference type="SUPFAM" id="SSF49785">
    <property type="entry name" value="Galactose-binding domain-like"/>
    <property type="match status" value="1"/>
</dbReference>
<dbReference type="Gene3D" id="2.60.120.260">
    <property type="entry name" value="Galactose-binding domain-like"/>
    <property type="match status" value="1"/>
</dbReference>
<gene>
    <name evidence="3" type="ORF">UFOPK3772_02220</name>
</gene>
<keyword evidence="1" id="KW-0378">Hydrolase</keyword>
<name>A0A6J7KZU9_9ZZZZ</name>
<dbReference type="InterPro" id="IPR013736">
    <property type="entry name" value="Xaa-Pro_dipept_C"/>
</dbReference>
<dbReference type="InterPro" id="IPR000383">
    <property type="entry name" value="Xaa-Pro-like_dom"/>
</dbReference>
<dbReference type="Pfam" id="PF02129">
    <property type="entry name" value="Peptidase_S15"/>
    <property type="match status" value="1"/>
</dbReference>
<dbReference type="InterPro" id="IPR005674">
    <property type="entry name" value="CocE/Ser_esterase"/>
</dbReference>
<dbReference type="GO" id="GO:0008239">
    <property type="term" value="F:dipeptidyl-peptidase activity"/>
    <property type="evidence" value="ECO:0007669"/>
    <property type="project" value="InterPro"/>
</dbReference>
<dbReference type="SMART" id="SM00939">
    <property type="entry name" value="PepX_C"/>
    <property type="match status" value="1"/>
</dbReference>